<organism evidence="2 3">
    <name type="scientific">Lachnellula suecica</name>
    <dbReference type="NCBI Taxonomy" id="602035"/>
    <lineage>
        <taxon>Eukaryota</taxon>
        <taxon>Fungi</taxon>
        <taxon>Dikarya</taxon>
        <taxon>Ascomycota</taxon>
        <taxon>Pezizomycotina</taxon>
        <taxon>Leotiomycetes</taxon>
        <taxon>Helotiales</taxon>
        <taxon>Lachnaceae</taxon>
        <taxon>Lachnellula</taxon>
    </lineage>
</organism>
<dbReference type="Proteomes" id="UP000469558">
    <property type="component" value="Unassembled WGS sequence"/>
</dbReference>
<dbReference type="AlphaFoldDB" id="A0A8T9BW30"/>
<reference evidence="2 3" key="1">
    <citation type="submission" date="2018-05" db="EMBL/GenBank/DDBJ databases">
        <title>Genome sequencing and assembly of the regulated plant pathogen Lachnellula willkommii and related sister species for the development of diagnostic species identification markers.</title>
        <authorList>
            <person name="Giroux E."/>
            <person name="Bilodeau G."/>
        </authorList>
    </citation>
    <scope>NUCLEOTIDE SEQUENCE [LARGE SCALE GENOMIC DNA]</scope>
    <source>
        <strain evidence="2 3">CBS 268.59</strain>
    </source>
</reference>
<dbReference type="InterPro" id="IPR001680">
    <property type="entry name" value="WD40_rpt"/>
</dbReference>
<feature type="repeat" description="WD" evidence="1">
    <location>
        <begin position="170"/>
        <end position="189"/>
    </location>
</feature>
<dbReference type="PROSITE" id="PS50294">
    <property type="entry name" value="WD_REPEATS_REGION"/>
    <property type="match status" value="1"/>
</dbReference>
<keyword evidence="3" id="KW-1185">Reference proteome</keyword>
<dbReference type="OrthoDB" id="538223at2759"/>
<dbReference type="SUPFAM" id="SSF50998">
    <property type="entry name" value="Quinoprotein alcohol dehydrogenase-like"/>
    <property type="match status" value="1"/>
</dbReference>
<feature type="non-terminal residue" evidence="2">
    <location>
        <position position="189"/>
    </location>
</feature>
<accession>A0A8T9BW30</accession>
<name>A0A8T9BW30_9HELO</name>
<evidence type="ECO:0000313" key="3">
    <source>
        <dbReference type="Proteomes" id="UP000469558"/>
    </source>
</evidence>
<dbReference type="InterPro" id="IPR011047">
    <property type="entry name" value="Quinoprotein_ADH-like_sf"/>
</dbReference>
<keyword evidence="1" id="KW-0853">WD repeat</keyword>
<comment type="caution">
    <text evidence="2">The sequence shown here is derived from an EMBL/GenBank/DDBJ whole genome shotgun (WGS) entry which is preliminary data.</text>
</comment>
<evidence type="ECO:0000313" key="2">
    <source>
        <dbReference type="EMBL" id="TVY65583.1"/>
    </source>
</evidence>
<gene>
    <name evidence="2" type="primary">HET-E1_19</name>
    <name evidence="2" type="ORF">LSUE1_G006245</name>
</gene>
<dbReference type="InterPro" id="IPR015943">
    <property type="entry name" value="WD40/YVTN_repeat-like_dom_sf"/>
</dbReference>
<dbReference type="Pfam" id="PF00400">
    <property type="entry name" value="WD40"/>
    <property type="match status" value="1"/>
</dbReference>
<dbReference type="PROSITE" id="PS50082">
    <property type="entry name" value="WD_REPEATS_2"/>
    <property type="match status" value="1"/>
</dbReference>
<sequence>MSQTLQKDICGMHAPSTQASDVNCPCLQEYLPPEVQYACLYWVQHLQQSGPQASLNVEAYQFLRAYLLHWLEALGWMGKISEGIQAILALEAHVWDTESSDWHVFIHNITRFVLYNRSAIEQAPLQVYCSALVFAPENSIIRRTFEQCIPDWITLKPKVQRNWNAALQTLEGHTGGVTSVAFSPDGRQV</sequence>
<dbReference type="Gene3D" id="2.130.10.10">
    <property type="entry name" value="YVTN repeat-like/Quinoprotein amine dehydrogenase"/>
    <property type="match status" value="1"/>
</dbReference>
<dbReference type="EMBL" id="QGMK01001685">
    <property type="protein sequence ID" value="TVY65583.1"/>
    <property type="molecule type" value="Genomic_DNA"/>
</dbReference>
<proteinExistence type="predicted"/>
<evidence type="ECO:0000256" key="1">
    <source>
        <dbReference type="PROSITE-ProRule" id="PRU00221"/>
    </source>
</evidence>
<protein>
    <submittedName>
        <fullName evidence="2">Vegetative incompatibility protein HET-E-1</fullName>
    </submittedName>
</protein>